<dbReference type="EMBL" id="KQ001681">
    <property type="protein sequence ID" value="KJP87033.1"/>
    <property type="molecule type" value="Genomic_DNA"/>
</dbReference>
<gene>
    <name evidence="1" type="ORF">AK88_03317</name>
</gene>
<dbReference type="AlphaFoldDB" id="A0A0D9QJ85"/>
<name>A0A0D9QJ85_PLAFR</name>
<dbReference type="RefSeq" id="XP_012336359.1">
    <property type="nucleotide sequence ID" value="XM_012480936.1"/>
</dbReference>
<protein>
    <submittedName>
        <fullName evidence="1">Uncharacterized protein</fullName>
    </submittedName>
</protein>
<organism evidence="1 2">
    <name type="scientific">Plasmodium fragile</name>
    <dbReference type="NCBI Taxonomy" id="5857"/>
    <lineage>
        <taxon>Eukaryota</taxon>
        <taxon>Sar</taxon>
        <taxon>Alveolata</taxon>
        <taxon>Apicomplexa</taxon>
        <taxon>Aconoidasida</taxon>
        <taxon>Haemosporida</taxon>
        <taxon>Plasmodiidae</taxon>
        <taxon>Plasmodium</taxon>
        <taxon>Plasmodium (Plasmodium)</taxon>
    </lineage>
</organism>
<dbReference type="OrthoDB" id="375881at2759"/>
<keyword evidence="2" id="KW-1185">Reference proteome</keyword>
<evidence type="ECO:0000313" key="2">
    <source>
        <dbReference type="Proteomes" id="UP000054561"/>
    </source>
</evidence>
<sequence length="201" mass="23159">MYELGDGTWEEEKAGEHMEASINNIANKLANILYITNISMKENFAARNALQYAKFINDMKSYCVNLIQAVNNISADFYNYTCLPVHAIPRNPYNNIQDVNTITNNLSVDDGADKIKQNKNTLHTFRTTYDPKDFNTILKHIEHFNDNVFSALNNMQHAKVSPQRYAETQTYGTVLSERLKSKERDSEHLEVYFAKVNYGLF</sequence>
<accession>A0A0D9QJ85</accession>
<dbReference type="Proteomes" id="UP000054561">
    <property type="component" value="Unassembled WGS sequence"/>
</dbReference>
<dbReference type="VEuPathDB" id="PlasmoDB:AK88_03317"/>
<evidence type="ECO:0000313" key="1">
    <source>
        <dbReference type="EMBL" id="KJP87033.1"/>
    </source>
</evidence>
<dbReference type="GeneID" id="24268631"/>
<reference evidence="1 2" key="1">
    <citation type="submission" date="2014-03" db="EMBL/GenBank/DDBJ databases">
        <title>The Genome Sequence of Plasmodium fragile nilgiri.</title>
        <authorList>
            <consortium name="The Broad Institute Genomics Platform"/>
            <consortium name="The Broad Institute Genome Sequencing Center for Infectious Disease"/>
            <person name="Neafsey D."/>
            <person name="Duraisingh M."/>
            <person name="Young S.K."/>
            <person name="Zeng Q."/>
            <person name="Gargeya S."/>
            <person name="Abouelleil A."/>
            <person name="Alvarado L."/>
            <person name="Chapman S.B."/>
            <person name="Gainer-Dewar J."/>
            <person name="Goldberg J."/>
            <person name="Griggs A."/>
            <person name="Gujja S."/>
            <person name="Hansen M."/>
            <person name="Howarth C."/>
            <person name="Imamovic A."/>
            <person name="Larimer J."/>
            <person name="Pearson M."/>
            <person name="Poon T.W."/>
            <person name="Priest M."/>
            <person name="Roberts A."/>
            <person name="Saif S."/>
            <person name="Shea T."/>
            <person name="Sykes S."/>
            <person name="Wortman J."/>
            <person name="Nusbaum C."/>
            <person name="Birren B."/>
        </authorList>
    </citation>
    <scope>NUCLEOTIDE SEQUENCE [LARGE SCALE GENOMIC DNA]</scope>
    <source>
        <strain evidence="2">nilgiri</strain>
    </source>
</reference>
<proteinExistence type="predicted"/>
<dbReference type="OMA" id="YTCLPVH"/>